<dbReference type="EMBL" id="KV921928">
    <property type="protein sequence ID" value="ORE06181.1"/>
    <property type="molecule type" value="Genomic_DNA"/>
</dbReference>
<dbReference type="AlphaFoldDB" id="A0A1X0R2H1"/>
<evidence type="ECO:0000313" key="1">
    <source>
        <dbReference type="EMBL" id="ORE06181.1"/>
    </source>
</evidence>
<accession>A0A1X0R2H1</accession>
<proteinExistence type="predicted"/>
<protein>
    <submittedName>
        <fullName evidence="1">Uncharacterized protein</fullName>
    </submittedName>
</protein>
<name>A0A1X0R2H1_RHIZD</name>
<reference evidence="1" key="1">
    <citation type="journal article" date="2016" name="Proc. Natl. Acad. Sci. U.S.A.">
        <title>Lipid metabolic changes in an early divergent fungus govern the establishment of a mutualistic symbiosis with endobacteria.</title>
        <authorList>
            <person name="Lastovetsky O.A."/>
            <person name="Gaspar M.L."/>
            <person name="Mondo S.J."/>
            <person name="LaButti K.M."/>
            <person name="Sandor L."/>
            <person name="Grigoriev I.V."/>
            <person name="Henry S.A."/>
            <person name="Pawlowska T.E."/>
        </authorList>
    </citation>
    <scope>NUCLEOTIDE SEQUENCE [LARGE SCALE GENOMIC DNA]</scope>
    <source>
        <strain evidence="1">ATCC 52814</strain>
    </source>
</reference>
<dbReference type="Proteomes" id="UP000242414">
    <property type="component" value="Unassembled WGS sequence"/>
</dbReference>
<gene>
    <name evidence="1" type="ORF">BCV72DRAFT_329352</name>
</gene>
<dbReference type="VEuPathDB" id="FungiDB:BCV72DRAFT_329352"/>
<sequence>MISMAVDLAGLERSVMTDYMDKNGEKRNHLLWVDLVKENFEITAENLKERNLAFPPEASSSKKESTATPEEYEYRTCSISLKRIRKDLSINITDIIDNKMKESTIKLSDYFCRFFSIIQMMALRIKTIYLSQEMAKWCYKRRKAQTKKPEKHPVESAMFKKLNITKGSYHQKELHNEEMSIALAFIVTNIKNIWSDDIIFKKLLDNLLNVLLKLRLAENKAAEYSEYIKNIKEKSKSTTVVTSSVSSTLSTIDHKRHVLRSEYKKINTLERKLENLDDEDKMQRYVRRITRGHDRITYIKGLPKKTVSSDARDVAANEASKKYKNDASRSRLSCLKSAANHLFSSCTDVTRNDIQRELQILTLIAQTLQPYIPDKQNHFVVAR</sequence>
<organism evidence="1">
    <name type="scientific">Rhizopus microsporus var. microsporus</name>
    <dbReference type="NCBI Taxonomy" id="86635"/>
    <lineage>
        <taxon>Eukaryota</taxon>
        <taxon>Fungi</taxon>
        <taxon>Fungi incertae sedis</taxon>
        <taxon>Mucoromycota</taxon>
        <taxon>Mucoromycotina</taxon>
        <taxon>Mucoromycetes</taxon>
        <taxon>Mucorales</taxon>
        <taxon>Mucorineae</taxon>
        <taxon>Rhizopodaceae</taxon>
        <taxon>Rhizopus</taxon>
    </lineage>
</organism>